<feature type="transmembrane region" description="Helical" evidence="7">
    <location>
        <begin position="561"/>
        <end position="582"/>
    </location>
</feature>
<feature type="transmembrane region" description="Helical" evidence="7">
    <location>
        <begin position="194"/>
        <end position="222"/>
    </location>
</feature>
<name>A0A5B6VHP1_9ROSI</name>
<feature type="transmembrane region" description="Helical" evidence="7">
    <location>
        <begin position="531"/>
        <end position="555"/>
    </location>
</feature>
<evidence type="ECO:0000256" key="7">
    <source>
        <dbReference type="RuleBase" id="RU004914"/>
    </source>
</evidence>
<dbReference type="GO" id="GO:1990961">
    <property type="term" value="P:xenobiotic detoxification by transmembrane export across the plasma membrane"/>
    <property type="evidence" value="ECO:0007669"/>
    <property type="project" value="InterPro"/>
</dbReference>
<comment type="similarity">
    <text evidence="2 7">Belongs to the multi antimicrobial extrusion (MATE) (TC 2.A.66.1) family.</text>
</comment>
<protein>
    <recommendedName>
        <fullName evidence="7">Protein DETOXIFICATION</fullName>
    </recommendedName>
    <alternativeName>
        <fullName evidence="7">Multidrug and toxic compound extrusion protein</fullName>
    </alternativeName>
</protein>
<feature type="transmembrane region" description="Helical" evidence="7">
    <location>
        <begin position="309"/>
        <end position="328"/>
    </location>
</feature>
<reference evidence="9" key="1">
    <citation type="journal article" date="2019" name="Plant Biotechnol. J.">
        <title>Genome sequencing of the Australian wild diploid species Gossypium australe highlights disease resistance and delayed gland morphogenesis.</title>
        <authorList>
            <person name="Cai Y."/>
            <person name="Cai X."/>
            <person name="Wang Q."/>
            <person name="Wang P."/>
            <person name="Zhang Y."/>
            <person name="Cai C."/>
            <person name="Xu Y."/>
            <person name="Wang K."/>
            <person name="Zhou Z."/>
            <person name="Wang C."/>
            <person name="Geng S."/>
            <person name="Li B."/>
            <person name="Dong Q."/>
            <person name="Hou Y."/>
            <person name="Wang H."/>
            <person name="Ai P."/>
            <person name="Liu Z."/>
            <person name="Yi F."/>
            <person name="Sun M."/>
            <person name="An G."/>
            <person name="Cheng J."/>
            <person name="Zhang Y."/>
            <person name="Shi Q."/>
            <person name="Xie Y."/>
            <person name="Shi X."/>
            <person name="Chang Y."/>
            <person name="Huang F."/>
            <person name="Chen Y."/>
            <person name="Hong S."/>
            <person name="Mi L."/>
            <person name="Sun Q."/>
            <person name="Zhang L."/>
            <person name="Zhou B."/>
            <person name="Peng R."/>
            <person name="Zhang X."/>
            <person name="Liu F."/>
        </authorList>
    </citation>
    <scope>NUCLEOTIDE SEQUENCE [LARGE SCALE GENOMIC DNA]</scope>
    <source>
        <strain evidence="9">cv. PA1801</strain>
    </source>
</reference>
<dbReference type="Pfam" id="PF01554">
    <property type="entry name" value="MatE"/>
    <property type="match status" value="2"/>
</dbReference>
<dbReference type="InterPro" id="IPR045069">
    <property type="entry name" value="MATE_euk"/>
</dbReference>
<dbReference type="Proteomes" id="UP000325315">
    <property type="component" value="Unassembled WGS sequence"/>
</dbReference>
<evidence type="ECO:0000256" key="6">
    <source>
        <dbReference type="ARBA" id="ARBA00023136"/>
    </source>
</evidence>
<feature type="transmembrane region" description="Helical" evidence="7">
    <location>
        <begin position="460"/>
        <end position="482"/>
    </location>
</feature>
<dbReference type="InterPro" id="IPR002528">
    <property type="entry name" value="MATE_fam"/>
</dbReference>
<feature type="transmembrane region" description="Helical" evidence="7">
    <location>
        <begin position="243"/>
        <end position="267"/>
    </location>
</feature>
<evidence type="ECO:0000256" key="1">
    <source>
        <dbReference type="ARBA" id="ARBA00004141"/>
    </source>
</evidence>
<dbReference type="NCBIfam" id="TIGR00797">
    <property type="entry name" value="matE"/>
    <property type="match status" value="1"/>
</dbReference>
<feature type="transmembrane region" description="Helical" evidence="7">
    <location>
        <begin position="418"/>
        <end position="439"/>
    </location>
</feature>
<dbReference type="CDD" id="cd13132">
    <property type="entry name" value="MATE_eukaryotic"/>
    <property type="match status" value="1"/>
</dbReference>
<keyword evidence="4 7" id="KW-0812">Transmembrane</keyword>
<gene>
    <name evidence="8" type="ORF">EPI10_014443</name>
</gene>
<dbReference type="EMBL" id="SMMG02000006">
    <property type="protein sequence ID" value="KAA3468568.1"/>
    <property type="molecule type" value="Genomic_DNA"/>
</dbReference>
<feature type="transmembrane region" description="Helical" evidence="7">
    <location>
        <begin position="94"/>
        <end position="113"/>
    </location>
</feature>
<keyword evidence="3" id="KW-0813">Transport</keyword>
<evidence type="ECO:0000256" key="3">
    <source>
        <dbReference type="ARBA" id="ARBA00022448"/>
    </source>
</evidence>
<dbReference type="PANTHER" id="PTHR11206">
    <property type="entry name" value="MULTIDRUG RESISTANCE PROTEIN"/>
    <property type="match status" value="1"/>
</dbReference>
<keyword evidence="6 7" id="KW-0472">Membrane</keyword>
<keyword evidence="9" id="KW-1185">Reference proteome</keyword>
<dbReference type="GO" id="GO:0042910">
    <property type="term" value="F:xenobiotic transmembrane transporter activity"/>
    <property type="evidence" value="ECO:0007669"/>
    <property type="project" value="InterPro"/>
</dbReference>
<evidence type="ECO:0000313" key="9">
    <source>
        <dbReference type="Proteomes" id="UP000325315"/>
    </source>
</evidence>
<feature type="transmembrane region" description="Helical" evidence="7">
    <location>
        <begin position="378"/>
        <end position="398"/>
    </location>
</feature>
<comment type="subcellular location">
    <subcellularLocation>
        <location evidence="1">Membrane</location>
        <topology evidence="1">Multi-pass membrane protein</topology>
    </subcellularLocation>
</comment>
<organism evidence="8 9">
    <name type="scientific">Gossypium australe</name>
    <dbReference type="NCBI Taxonomy" id="47621"/>
    <lineage>
        <taxon>Eukaryota</taxon>
        <taxon>Viridiplantae</taxon>
        <taxon>Streptophyta</taxon>
        <taxon>Embryophyta</taxon>
        <taxon>Tracheophyta</taxon>
        <taxon>Spermatophyta</taxon>
        <taxon>Magnoliopsida</taxon>
        <taxon>eudicotyledons</taxon>
        <taxon>Gunneridae</taxon>
        <taxon>Pentapetalae</taxon>
        <taxon>rosids</taxon>
        <taxon>malvids</taxon>
        <taxon>Malvales</taxon>
        <taxon>Malvaceae</taxon>
        <taxon>Malvoideae</taxon>
        <taxon>Gossypium</taxon>
    </lineage>
</organism>
<accession>A0A5B6VHP1</accession>
<proteinExistence type="inferred from homology"/>
<evidence type="ECO:0000256" key="2">
    <source>
        <dbReference type="ARBA" id="ARBA00010199"/>
    </source>
</evidence>
<comment type="caution">
    <text evidence="8">The sequence shown here is derived from an EMBL/GenBank/DDBJ whole genome shotgun (WGS) entry which is preliminary data.</text>
</comment>
<evidence type="ECO:0000256" key="5">
    <source>
        <dbReference type="ARBA" id="ARBA00022989"/>
    </source>
</evidence>
<keyword evidence="5 7" id="KW-1133">Transmembrane helix</keyword>
<dbReference type="OrthoDB" id="2126698at2759"/>
<dbReference type="GO" id="GO:0015297">
    <property type="term" value="F:antiporter activity"/>
    <property type="evidence" value="ECO:0007669"/>
    <property type="project" value="InterPro"/>
</dbReference>
<feature type="transmembrane region" description="Helical" evidence="7">
    <location>
        <begin position="161"/>
        <end position="182"/>
    </location>
</feature>
<dbReference type="GO" id="GO:0016020">
    <property type="term" value="C:membrane"/>
    <property type="evidence" value="ECO:0007669"/>
    <property type="project" value="UniProtKB-SubCell"/>
</dbReference>
<dbReference type="AlphaFoldDB" id="A0A5B6VHP1"/>
<sequence length="616" mass="68316">MPQPNTACQVVCIRMCVFHWDRNATLIGKTALNDSALKCLSRRRGFISLHWFPSTPILPLPLQPSYQSFHPLDRWLVHYSASAQLAFASNQRSIYILLFFLYTFPGILWNRIICALKHSKQVGISEKMEGDINQKLLTETTKNEEEEVQFKERLWTETKKLWIVAGPAIFTRFSTFGVTVISQAFVGHLGPTELAAFSLCFTVLLRFGNGVLLGMASALETLCGQAFGAKQYHMLGIYLQRSWIVLFATALFLLPIYIFTTPLLMALGQDETIATVAGYISYWFIGIVFSFIVSFTCQMFLQAQSKNMIIAYLAAFSIGIHICLSWLLTVKLKYGLSGALLSTILAYWIPNIGQLLFITCGGCKDTWKGFSMLAFKDLMPVVKLSLSSGAMLCLELWYNTILVLLTGNLNNAQVAIDALAICLNINGWEMMISLGFLAAASVRVSNELGRGSSKGAKFSIMTTTLTSFCIGCVLFVLFLFLRGRLAYIFTESEEVANAVADLSPLLACSILLNSVQPVLSGVAVGAGWQSIVAWVNIASYYLVGIPIGVVLGYVFKMGVKGVWVGMLLGTLLQTVILIIITWKTDWDKQVLMARSRVNKWFVPESRETNSNQENGA</sequence>
<evidence type="ECO:0000313" key="8">
    <source>
        <dbReference type="EMBL" id="KAA3468568.1"/>
    </source>
</evidence>
<feature type="transmembrane region" description="Helical" evidence="7">
    <location>
        <begin position="334"/>
        <end position="357"/>
    </location>
</feature>
<evidence type="ECO:0000256" key="4">
    <source>
        <dbReference type="ARBA" id="ARBA00022692"/>
    </source>
</evidence>
<feature type="transmembrane region" description="Helical" evidence="7">
    <location>
        <begin position="279"/>
        <end position="297"/>
    </location>
</feature>